<dbReference type="PROSITE" id="PS00018">
    <property type="entry name" value="EF_HAND_1"/>
    <property type="match status" value="3"/>
</dbReference>
<dbReference type="CDD" id="cd00051">
    <property type="entry name" value="EFh"/>
    <property type="match status" value="1"/>
</dbReference>
<dbReference type="SMART" id="SM00054">
    <property type="entry name" value="EFh"/>
    <property type="match status" value="3"/>
</dbReference>
<gene>
    <name evidence="4" type="ORF">OXX778_LOCUS5705</name>
</gene>
<keyword evidence="5" id="KW-1185">Reference proteome</keyword>
<name>A0A813RL13_9BILA</name>
<dbReference type="EMBL" id="CAJNOC010000637">
    <property type="protein sequence ID" value="CAF0785728.1"/>
    <property type="molecule type" value="Genomic_DNA"/>
</dbReference>
<dbReference type="PANTHER" id="PTHR23048:SF0">
    <property type="entry name" value="CALMODULIN LIKE 3"/>
    <property type="match status" value="1"/>
</dbReference>
<dbReference type="InterPro" id="IPR011992">
    <property type="entry name" value="EF-hand-dom_pair"/>
</dbReference>
<reference evidence="4" key="1">
    <citation type="submission" date="2021-02" db="EMBL/GenBank/DDBJ databases">
        <authorList>
            <person name="Nowell W R."/>
        </authorList>
    </citation>
    <scope>NUCLEOTIDE SEQUENCE</scope>
    <source>
        <strain evidence="4">Ploen Becks lab</strain>
    </source>
</reference>
<dbReference type="Proteomes" id="UP000663879">
    <property type="component" value="Unassembled WGS sequence"/>
</dbReference>
<evidence type="ECO:0000313" key="5">
    <source>
        <dbReference type="Proteomes" id="UP000663879"/>
    </source>
</evidence>
<feature type="domain" description="EF-hand" evidence="3">
    <location>
        <begin position="72"/>
        <end position="107"/>
    </location>
</feature>
<evidence type="ECO:0000259" key="3">
    <source>
        <dbReference type="PROSITE" id="PS50222"/>
    </source>
</evidence>
<keyword evidence="1" id="KW-0677">Repeat</keyword>
<dbReference type="Pfam" id="PF13499">
    <property type="entry name" value="EF-hand_7"/>
    <property type="match status" value="1"/>
</dbReference>
<proteinExistence type="predicted"/>
<dbReference type="InterPro" id="IPR018247">
    <property type="entry name" value="EF_Hand_1_Ca_BS"/>
</dbReference>
<sequence>MEKPIRLKKQRNKTLVLDHKTDLDSDSSNSSSIFNTLIYSSIFHKPVSSKIAIKSETPVRKIEIPKDKFNNSQIEELSAAFNFFDFDQDKTLNKNDVSKVLRLIDPKSTKPENVQDFSLAIRKNGGSIEFEDFKAYYSDIYNGKYSKIELKHAFNVLDRNSNGFIDMEDLKIIFEAVLDKERYNLSKILAKMDFNKDGNVCFEDFKILMNGTPTN</sequence>
<protein>
    <recommendedName>
        <fullName evidence="3">EF-hand domain-containing protein</fullName>
    </recommendedName>
</protein>
<dbReference type="InterPro" id="IPR050230">
    <property type="entry name" value="CALM/Myosin/TropC-like"/>
</dbReference>
<evidence type="ECO:0000256" key="2">
    <source>
        <dbReference type="ARBA" id="ARBA00022837"/>
    </source>
</evidence>
<dbReference type="SUPFAM" id="SSF47473">
    <property type="entry name" value="EF-hand"/>
    <property type="match status" value="1"/>
</dbReference>
<dbReference type="OrthoDB" id="26525at2759"/>
<organism evidence="4 5">
    <name type="scientific">Brachionus calyciflorus</name>
    <dbReference type="NCBI Taxonomy" id="104777"/>
    <lineage>
        <taxon>Eukaryota</taxon>
        <taxon>Metazoa</taxon>
        <taxon>Spiralia</taxon>
        <taxon>Gnathifera</taxon>
        <taxon>Rotifera</taxon>
        <taxon>Eurotatoria</taxon>
        <taxon>Monogononta</taxon>
        <taxon>Pseudotrocha</taxon>
        <taxon>Ploima</taxon>
        <taxon>Brachionidae</taxon>
        <taxon>Brachionus</taxon>
    </lineage>
</organism>
<dbReference type="GO" id="GO:0016460">
    <property type="term" value="C:myosin II complex"/>
    <property type="evidence" value="ECO:0007669"/>
    <property type="project" value="TreeGrafter"/>
</dbReference>
<feature type="domain" description="EF-hand" evidence="3">
    <location>
        <begin position="185"/>
        <end position="215"/>
    </location>
</feature>
<dbReference type="AlphaFoldDB" id="A0A813RL13"/>
<dbReference type="FunFam" id="1.10.238.10:FF:000001">
    <property type="entry name" value="Calmodulin 1"/>
    <property type="match status" value="1"/>
</dbReference>
<feature type="domain" description="EF-hand" evidence="3">
    <location>
        <begin position="145"/>
        <end position="180"/>
    </location>
</feature>
<dbReference type="PANTHER" id="PTHR23048">
    <property type="entry name" value="MYOSIN LIGHT CHAIN 1, 3"/>
    <property type="match status" value="1"/>
</dbReference>
<evidence type="ECO:0000313" key="4">
    <source>
        <dbReference type="EMBL" id="CAF0785728.1"/>
    </source>
</evidence>
<evidence type="ECO:0000256" key="1">
    <source>
        <dbReference type="ARBA" id="ARBA00022737"/>
    </source>
</evidence>
<dbReference type="GO" id="GO:0005509">
    <property type="term" value="F:calcium ion binding"/>
    <property type="evidence" value="ECO:0007669"/>
    <property type="project" value="InterPro"/>
</dbReference>
<dbReference type="Gene3D" id="1.10.238.10">
    <property type="entry name" value="EF-hand"/>
    <property type="match status" value="1"/>
</dbReference>
<comment type="caution">
    <text evidence="4">The sequence shown here is derived from an EMBL/GenBank/DDBJ whole genome shotgun (WGS) entry which is preliminary data.</text>
</comment>
<keyword evidence="2" id="KW-0106">Calcium</keyword>
<dbReference type="InterPro" id="IPR002048">
    <property type="entry name" value="EF_hand_dom"/>
</dbReference>
<accession>A0A813RL13</accession>
<dbReference type="PROSITE" id="PS50222">
    <property type="entry name" value="EF_HAND_2"/>
    <property type="match status" value="3"/>
</dbReference>